<proteinExistence type="predicted"/>
<evidence type="ECO:0000313" key="2">
    <source>
        <dbReference type="EMBL" id="KAF0309816.1"/>
    </source>
</evidence>
<sequence length="123" mass="13023">MGGRKQRNGLFPASACVKLSGFYSDDGTSMIIRDCAVDSATLTIDTELTRMSHCGSFEFQDRYVHGCISACDSFDGCNTAVMRRGGWLLAPALALTLAANTGVVQHVLLALTLAAAPPSPPDR</sequence>
<gene>
    <name evidence="2" type="ORF">FJT64_019074</name>
</gene>
<evidence type="ECO:0000313" key="3">
    <source>
        <dbReference type="Proteomes" id="UP000440578"/>
    </source>
</evidence>
<dbReference type="PANTHER" id="PTHR38332">
    <property type="entry name" value="PROTEIN CBG11604"/>
    <property type="match status" value="1"/>
</dbReference>
<organism evidence="2 3">
    <name type="scientific">Amphibalanus amphitrite</name>
    <name type="common">Striped barnacle</name>
    <name type="synonym">Balanus amphitrite</name>
    <dbReference type="NCBI Taxonomy" id="1232801"/>
    <lineage>
        <taxon>Eukaryota</taxon>
        <taxon>Metazoa</taxon>
        <taxon>Ecdysozoa</taxon>
        <taxon>Arthropoda</taxon>
        <taxon>Crustacea</taxon>
        <taxon>Multicrustacea</taxon>
        <taxon>Cirripedia</taxon>
        <taxon>Thoracica</taxon>
        <taxon>Thoracicalcarea</taxon>
        <taxon>Balanomorpha</taxon>
        <taxon>Balanoidea</taxon>
        <taxon>Balanidae</taxon>
        <taxon>Amphibalaninae</taxon>
        <taxon>Amphibalanus</taxon>
    </lineage>
</organism>
<dbReference type="Proteomes" id="UP000440578">
    <property type="component" value="Unassembled WGS sequence"/>
</dbReference>
<dbReference type="PANTHER" id="PTHR38332:SF1">
    <property type="entry name" value="RE49668P"/>
    <property type="match status" value="1"/>
</dbReference>
<protein>
    <recommendedName>
        <fullName evidence="4">Protein quiver</fullName>
    </recommendedName>
</protein>
<name>A0A6A4WQS6_AMPAM</name>
<dbReference type="AlphaFoldDB" id="A0A6A4WQS6"/>
<comment type="caution">
    <text evidence="2">The sequence shown here is derived from an EMBL/GenBank/DDBJ whole genome shotgun (WGS) entry which is preliminary data.</text>
</comment>
<evidence type="ECO:0000256" key="1">
    <source>
        <dbReference type="SAM" id="Phobius"/>
    </source>
</evidence>
<evidence type="ECO:0008006" key="4">
    <source>
        <dbReference type="Google" id="ProtNLM"/>
    </source>
</evidence>
<keyword evidence="1" id="KW-1133">Transmembrane helix</keyword>
<dbReference type="OrthoDB" id="75169at2759"/>
<keyword evidence="1" id="KW-0472">Membrane</keyword>
<reference evidence="2 3" key="1">
    <citation type="submission" date="2019-07" db="EMBL/GenBank/DDBJ databases">
        <title>Draft genome assembly of a fouling barnacle, Amphibalanus amphitrite (Darwin, 1854): The first reference genome for Thecostraca.</title>
        <authorList>
            <person name="Kim W."/>
        </authorList>
    </citation>
    <scope>NUCLEOTIDE SEQUENCE [LARGE SCALE GENOMIC DNA]</scope>
    <source>
        <strain evidence="2">SNU_AA5</strain>
        <tissue evidence="2">Soma without cirri and trophi</tissue>
    </source>
</reference>
<keyword evidence="1" id="KW-0812">Transmembrane</keyword>
<feature type="transmembrane region" description="Helical" evidence="1">
    <location>
        <begin position="92"/>
        <end position="116"/>
    </location>
</feature>
<accession>A0A6A4WQS6</accession>
<keyword evidence="3" id="KW-1185">Reference proteome</keyword>
<dbReference type="EMBL" id="VIIS01000371">
    <property type="protein sequence ID" value="KAF0309816.1"/>
    <property type="molecule type" value="Genomic_DNA"/>
</dbReference>